<dbReference type="AlphaFoldDB" id="A0A4C1Y6V1"/>
<protein>
    <submittedName>
        <fullName evidence="1">Uncharacterized protein</fullName>
    </submittedName>
</protein>
<dbReference type="EMBL" id="BGZK01001097">
    <property type="protein sequence ID" value="GBP71093.1"/>
    <property type="molecule type" value="Genomic_DNA"/>
</dbReference>
<gene>
    <name evidence="1" type="ORF">EVAR_53373_1</name>
</gene>
<evidence type="ECO:0000313" key="2">
    <source>
        <dbReference type="Proteomes" id="UP000299102"/>
    </source>
</evidence>
<organism evidence="1 2">
    <name type="scientific">Eumeta variegata</name>
    <name type="common">Bagworm moth</name>
    <name type="synonym">Eumeta japonica</name>
    <dbReference type="NCBI Taxonomy" id="151549"/>
    <lineage>
        <taxon>Eukaryota</taxon>
        <taxon>Metazoa</taxon>
        <taxon>Ecdysozoa</taxon>
        <taxon>Arthropoda</taxon>
        <taxon>Hexapoda</taxon>
        <taxon>Insecta</taxon>
        <taxon>Pterygota</taxon>
        <taxon>Neoptera</taxon>
        <taxon>Endopterygota</taxon>
        <taxon>Lepidoptera</taxon>
        <taxon>Glossata</taxon>
        <taxon>Ditrysia</taxon>
        <taxon>Tineoidea</taxon>
        <taxon>Psychidae</taxon>
        <taxon>Oiketicinae</taxon>
        <taxon>Eumeta</taxon>
    </lineage>
</organism>
<evidence type="ECO:0000313" key="1">
    <source>
        <dbReference type="EMBL" id="GBP71093.1"/>
    </source>
</evidence>
<reference evidence="1 2" key="1">
    <citation type="journal article" date="2019" name="Commun. Biol.">
        <title>The bagworm genome reveals a unique fibroin gene that provides high tensile strength.</title>
        <authorList>
            <person name="Kono N."/>
            <person name="Nakamura H."/>
            <person name="Ohtoshi R."/>
            <person name="Tomita M."/>
            <person name="Numata K."/>
            <person name="Arakawa K."/>
        </authorList>
    </citation>
    <scope>NUCLEOTIDE SEQUENCE [LARGE SCALE GENOMIC DNA]</scope>
</reference>
<proteinExistence type="predicted"/>
<keyword evidence="2" id="KW-1185">Reference proteome</keyword>
<accession>A0A4C1Y6V1</accession>
<sequence>MHVSRACQMRAAHAPSPPVARATSCTGFYRQYRPGDYFTDKMDKGEIQVQHRLGVETLWRTGIEIERSLHDRNICGIGGVFDVKHKIFWYGIENGTMKTSPIVVKDEKIRCASARPEPRPHKRETEIAAGKFKALRPSVCACHSHNSPRQEDEQRGKR</sequence>
<comment type="caution">
    <text evidence="1">The sequence shown here is derived from an EMBL/GenBank/DDBJ whole genome shotgun (WGS) entry which is preliminary data.</text>
</comment>
<name>A0A4C1Y6V1_EUMVA</name>
<dbReference type="Proteomes" id="UP000299102">
    <property type="component" value="Unassembled WGS sequence"/>
</dbReference>